<evidence type="ECO:0000256" key="4">
    <source>
        <dbReference type="ARBA" id="ARBA00023136"/>
    </source>
</evidence>
<dbReference type="PANTHER" id="PTHR10806:SF6">
    <property type="entry name" value="SIGNAL PEPTIDASE COMPLEX CATALYTIC SUBUNIT SEC11"/>
    <property type="match status" value="1"/>
</dbReference>
<dbReference type="PANTHER" id="PTHR10806">
    <property type="entry name" value="SIGNAL PEPTIDASE COMPLEX CATALYTIC SUBUNIT SEC11"/>
    <property type="match status" value="1"/>
</dbReference>
<feature type="transmembrane region" description="Helical" evidence="6">
    <location>
        <begin position="147"/>
        <end position="167"/>
    </location>
</feature>
<keyword evidence="4 6" id="KW-0472">Membrane</keyword>
<dbReference type="InterPro" id="IPR036286">
    <property type="entry name" value="LexA/Signal_pep-like_sf"/>
</dbReference>
<evidence type="ECO:0000256" key="6">
    <source>
        <dbReference type="SAM" id="Phobius"/>
    </source>
</evidence>
<evidence type="ECO:0000313" key="8">
    <source>
        <dbReference type="Proteomes" id="UP000186112"/>
    </source>
</evidence>
<reference evidence="7 8" key="1">
    <citation type="submission" date="2016-02" db="EMBL/GenBank/DDBJ databases">
        <title>Genome sequence of Tissierella creatinophila DSM 6911.</title>
        <authorList>
            <person name="Poehlein A."/>
            <person name="Daniel R."/>
        </authorList>
    </citation>
    <scope>NUCLEOTIDE SEQUENCE [LARGE SCALE GENOMIC DNA]</scope>
    <source>
        <strain evidence="7 8">DSM 6911</strain>
    </source>
</reference>
<dbReference type="GO" id="GO:0006465">
    <property type="term" value="P:signal peptide processing"/>
    <property type="evidence" value="ECO:0007669"/>
    <property type="project" value="UniProtKB-UniRule"/>
</dbReference>
<name>A0A1U7M4F9_TISCR</name>
<dbReference type="NCBIfam" id="TIGR02228">
    <property type="entry name" value="sigpep_I_arch"/>
    <property type="match status" value="1"/>
</dbReference>
<keyword evidence="8" id="KW-1185">Reference proteome</keyword>
<dbReference type="EMBL" id="LTDM01000043">
    <property type="protein sequence ID" value="OLS02181.1"/>
    <property type="molecule type" value="Genomic_DNA"/>
</dbReference>
<dbReference type="GO" id="GO:0004252">
    <property type="term" value="F:serine-type endopeptidase activity"/>
    <property type="evidence" value="ECO:0007669"/>
    <property type="project" value="UniProtKB-UniRule"/>
</dbReference>
<protein>
    <recommendedName>
        <fullName evidence="5">Signal peptidase I</fullName>
        <ecNumber evidence="5">3.4.21.89</ecNumber>
    </recommendedName>
</protein>
<gene>
    <name evidence="7" type="primary">sipW</name>
    <name evidence="7" type="ORF">TICRE_20000</name>
</gene>
<comment type="caution">
    <text evidence="7">The sequence shown here is derived from an EMBL/GenBank/DDBJ whole genome shotgun (WGS) entry which is preliminary data.</text>
</comment>
<dbReference type="InterPro" id="IPR001733">
    <property type="entry name" value="Peptidase_S26B"/>
</dbReference>
<dbReference type="Proteomes" id="UP000186112">
    <property type="component" value="Unassembled WGS sequence"/>
</dbReference>
<sequence>MVNKNRKFKIVSNIIYTIFMLTMIFLIFTVARERVTGKEPSLLGYKFYTVESGSMIPELKINSLIIVRKVPSKEIQIGDILTYYVEGSSTRVTHRVVDIGDGSEYFITKGDANNVEDPLPVDKQRVIGKVNYSIPYLGYILKFLSSIQGIVFIVGMGILWMIFPIIFKKTKLSEMQ</sequence>
<organism evidence="7 8">
    <name type="scientific">Tissierella creatinophila DSM 6911</name>
    <dbReference type="NCBI Taxonomy" id="1123403"/>
    <lineage>
        <taxon>Bacteria</taxon>
        <taxon>Bacillati</taxon>
        <taxon>Bacillota</taxon>
        <taxon>Tissierellia</taxon>
        <taxon>Tissierellales</taxon>
        <taxon>Tissierellaceae</taxon>
        <taxon>Tissierella</taxon>
    </lineage>
</organism>
<dbReference type="RefSeq" id="WP_075727618.1">
    <property type="nucleotide sequence ID" value="NZ_LTDM01000043.1"/>
</dbReference>
<evidence type="ECO:0000256" key="1">
    <source>
        <dbReference type="ARBA" id="ARBA00004370"/>
    </source>
</evidence>
<dbReference type="InterPro" id="IPR019533">
    <property type="entry name" value="Peptidase_S26"/>
</dbReference>
<keyword evidence="3 6" id="KW-1133">Transmembrane helix</keyword>
<dbReference type="OrthoDB" id="1648066at2"/>
<proteinExistence type="predicted"/>
<evidence type="ECO:0000313" key="7">
    <source>
        <dbReference type="EMBL" id="OLS02181.1"/>
    </source>
</evidence>
<comment type="subcellular location">
    <subcellularLocation>
        <location evidence="1">Membrane</location>
    </subcellularLocation>
</comment>
<keyword evidence="2 6" id="KW-0812">Transmembrane</keyword>
<evidence type="ECO:0000256" key="2">
    <source>
        <dbReference type="ARBA" id="ARBA00022692"/>
    </source>
</evidence>
<dbReference type="AlphaFoldDB" id="A0A1U7M4F9"/>
<dbReference type="EC" id="3.4.21.89" evidence="5"/>
<dbReference type="GO" id="GO:0016020">
    <property type="term" value="C:membrane"/>
    <property type="evidence" value="ECO:0007669"/>
    <property type="project" value="UniProtKB-SubCell"/>
</dbReference>
<evidence type="ECO:0000256" key="3">
    <source>
        <dbReference type="ARBA" id="ARBA00022989"/>
    </source>
</evidence>
<dbReference type="GO" id="GO:0009003">
    <property type="term" value="F:signal peptidase activity"/>
    <property type="evidence" value="ECO:0007669"/>
    <property type="project" value="UniProtKB-EC"/>
</dbReference>
<feature type="transmembrane region" description="Helical" evidence="6">
    <location>
        <begin position="12"/>
        <end position="31"/>
    </location>
</feature>
<evidence type="ECO:0000256" key="5">
    <source>
        <dbReference type="NCBIfam" id="TIGR02228"/>
    </source>
</evidence>
<accession>A0A1U7M4F9</accession>
<keyword evidence="7" id="KW-0378">Hydrolase</keyword>
<dbReference type="CDD" id="cd06530">
    <property type="entry name" value="S26_SPase_I"/>
    <property type="match status" value="1"/>
</dbReference>
<dbReference type="SUPFAM" id="SSF51306">
    <property type="entry name" value="LexA/Signal peptidase"/>
    <property type="match status" value="1"/>
</dbReference>